<dbReference type="Gene3D" id="1.25.10.10">
    <property type="entry name" value="Leucine-rich Repeat Variant"/>
    <property type="match status" value="1"/>
</dbReference>
<dbReference type="InterPro" id="IPR013602">
    <property type="entry name" value="Dynein_heavy_linker"/>
</dbReference>
<evidence type="ECO:0000256" key="1">
    <source>
        <dbReference type="ARBA" id="ARBA00004245"/>
    </source>
</evidence>
<dbReference type="PANTHER" id="PTHR45703">
    <property type="entry name" value="DYNEIN HEAVY CHAIN"/>
    <property type="match status" value="1"/>
</dbReference>
<dbReference type="GO" id="GO:0006886">
    <property type="term" value="P:intracellular protein transport"/>
    <property type="evidence" value="ECO:0007669"/>
    <property type="project" value="InterPro"/>
</dbReference>
<keyword evidence="5" id="KW-0963">Cytoplasm</keyword>
<feature type="domain" description="Dynein heavy chain coiled coil stalk" evidence="21">
    <location>
        <begin position="2879"/>
        <end position="3210"/>
    </location>
</feature>
<evidence type="ECO:0000256" key="7">
    <source>
        <dbReference type="ARBA" id="ARBA00022737"/>
    </source>
</evidence>
<dbReference type="SUPFAM" id="SSF48371">
    <property type="entry name" value="ARM repeat"/>
    <property type="match status" value="1"/>
</dbReference>
<dbReference type="RefSeq" id="XP_067803604.1">
    <property type="nucleotide sequence ID" value="XM_067947040.1"/>
</dbReference>
<dbReference type="InterPro" id="IPR004273">
    <property type="entry name" value="Dynein_heavy_D6_P-loop"/>
</dbReference>
<feature type="transmembrane region" description="Helical" evidence="16">
    <location>
        <begin position="4499"/>
        <end position="4523"/>
    </location>
</feature>
<dbReference type="InterPro" id="IPR012295">
    <property type="entry name" value="TBP_dom_sf"/>
</dbReference>
<dbReference type="KEGG" id="bdw:94336309"/>
<keyword evidence="11 15" id="KW-0175">Coiled coil</keyword>
<name>A0AAD9PKY5_9APIC</name>
<dbReference type="GO" id="GO:0030286">
    <property type="term" value="C:dynein complex"/>
    <property type="evidence" value="ECO:0007669"/>
    <property type="project" value="InterPro"/>
</dbReference>
<keyword evidence="23" id="KW-1185">Reference proteome</keyword>
<dbReference type="Pfam" id="PF12774">
    <property type="entry name" value="AAA_6"/>
    <property type="match status" value="1"/>
</dbReference>
<dbReference type="InterPro" id="IPR042219">
    <property type="entry name" value="AAA_lid_11_sf"/>
</dbReference>
<dbReference type="Gene3D" id="3.20.180.20">
    <property type="entry name" value="Dynein heavy chain, N-terminal domain 2"/>
    <property type="match status" value="1"/>
</dbReference>
<evidence type="ECO:0000259" key="17">
    <source>
        <dbReference type="Pfam" id="PF01602"/>
    </source>
</evidence>
<evidence type="ECO:0000259" key="21">
    <source>
        <dbReference type="Pfam" id="PF12777"/>
    </source>
</evidence>
<protein>
    <recommendedName>
        <fullName evidence="3">Dynein heavy chain, cytoplasmic</fullName>
    </recommendedName>
</protein>
<evidence type="ECO:0000256" key="6">
    <source>
        <dbReference type="ARBA" id="ARBA00022701"/>
    </source>
</evidence>
<dbReference type="GO" id="GO:0000070">
    <property type="term" value="P:mitotic sister chromatid segregation"/>
    <property type="evidence" value="ECO:0007669"/>
    <property type="project" value="UniProtKB-ARBA"/>
</dbReference>
<dbReference type="Proteomes" id="UP001214638">
    <property type="component" value="Unassembled WGS sequence"/>
</dbReference>
<dbReference type="Pfam" id="PF12777">
    <property type="entry name" value="MT"/>
    <property type="match status" value="1"/>
</dbReference>
<dbReference type="InterPro" id="IPR042222">
    <property type="entry name" value="Dynein_2_N"/>
</dbReference>
<evidence type="ECO:0000256" key="15">
    <source>
        <dbReference type="SAM" id="Coils"/>
    </source>
</evidence>
<dbReference type="Pfam" id="PF01602">
    <property type="entry name" value="Adaptin_N"/>
    <property type="match status" value="1"/>
</dbReference>
<dbReference type="GO" id="GO:1902850">
    <property type="term" value="P:microtubule cytoskeleton organization involved in mitosis"/>
    <property type="evidence" value="ECO:0007669"/>
    <property type="project" value="UniProtKB-ARBA"/>
</dbReference>
<dbReference type="InterPro" id="IPR035699">
    <property type="entry name" value="AAA_6"/>
</dbReference>
<dbReference type="GO" id="GO:0016787">
    <property type="term" value="F:hydrolase activity"/>
    <property type="evidence" value="ECO:0007669"/>
    <property type="project" value="UniProtKB-KW"/>
</dbReference>
<dbReference type="GeneID" id="94336309"/>
<dbReference type="GO" id="GO:0051959">
    <property type="term" value="F:dynein light intermediate chain binding"/>
    <property type="evidence" value="ECO:0007669"/>
    <property type="project" value="InterPro"/>
</dbReference>
<dbReference type="GO" id="GO:0030473">
    <property type="term" value="P:nuclear migration along microtubule"/>
    <property type="evidence" value="ECO:0007669"/>
    <property type="project" value="UniProtKB-ARBA"/>
</dbReference>
<dbReference type="InterPro" id="IPR011989">
    <property type="entry name" value="ARM-like"/>
</dbReference>
<dbReference type="Gene3D" id="3.30.310.10">
    <property type="entry name" value="TATA-Binding Protein"/>
    <property type="match status" value="1"/>
</dbReference>
<evidence type="ECO:0000256" key="13">
    <source>
        <dbReference type="ARBA" id="ARBA00023175"/>
    </source>
</evidence>
<evidence type="ECO:0000256" key="3">
    <source>
        <dbReference type="ARBA" id="ARBA00022197"/>
    </source>
</evidence>
<dbReference type="GO" id="GO:0012505">
    <property type="term" value="C:endomembrane system"/>
    <property type="evidence" value="ECO:0007669"/>
    <property type="project" value="UniProtKB-SubCell"/>
</dbReference>
<dbReference type="Gene3D" id="1.20.58.1120">
    <property type="match status" value="1"/>
</dbReference>
<comment type="caution">
    <text evidence="22">The sequence shown here is derived from an EMBL/GenBank/DDBJ whole genome shotgun (WGS) entry which is preliminary data.</text>
</comment>
<organism evidence="22 23">
    <name type="scientific">Babesia duncani</name>
    <dbReference type="NCBI Taxonomy" id="323732"/>
    <lineage>
        <taxon>Eukaryota</taxon>
        <taxon>Sar</taxon>
        <taxon>Alveolata</taxon>
        <taxon>Apicomplexa</taxon>
        <taxon>Aconoidasida</taxon>
        <taxon>Piroplasmida</taxon>
        <taxon>Babesiidae</taxon>
        <taxon>Babesia</taxon>
    </lineage>
</organism>
<evidence type="ECO:0000259" key="19">
    <source>
        <dbReference type="Pfam" id="PF08393"/>
    </source>
</evidence>
<keyword evidence="10" id="KW-0653">Protein transport</keyword>
<evidence type="ECO:0000256" key="12">
    <source>
        <dbReference type="ARBA" id="ARBA00023136"/>
    </source>
</evidence>
<dbReference type="PANTHER" id="PTHR45703:SF36">
    <property type="entry name" value="DYNEIN HEAVY CHAIN, CYTOPLASMIC"/>
    <property type="match status" value="1"/>
</dbReference>
<feature type="transmembrane region" description="Helical" evidence="16">
    <location>
        <begin position="4397"/>
        <end position="4415"/>
    </location>
</feature>
<dbReference type="EMBL" id="JALLKP010000002">
    <property type="protein sequence ID" value="KAK2196762.1"/>
    <property type="molecule type" value="Genomic_DNA"/>
</dbReference>
<dbReference type="Pfam" id="PF08393">
    <property type="entry name" value="DHC_N2"/>
    <property type="match status" value="1"/>
</dbReference>
<evidence type="ECO:0000256" key="16">
    <source>
        <dbReference type="SAM" id="Phobius"/>
    </source>
</evidence>
<dbReference type="Gene3D" id="1.20.920.20">
    <property type="match status" value="1"/>
</dbReference>
<comment type="subcellular location">
    <subcellularLocation>
        <location evidence="1">Cytoplasm</location>
        <location evidence="1">Cytoskeleton</location>
    </subcellularLocation>
    <subcellularLocation>
        <location evidence="2">Endomembrane system</location>
    </subcellularLocation>
</comment>
<evidence type="ECO:0000256" key="10">
    <source>
        <dbReference type="ARBA" id="ARBA00022927"/>
    </source>
</evidence>
<sequence>MAGIQPVIKKPDPTHEHMEEVKSLIRIHFGASENEIEEYMDQTNKEMCEFLHPGSHNDTLYIAKKMPFLETNPYLQQRLHTYTCWDDELIHSERFIFLFKVIKCRDLKQNVNKVHEKCNYSLVPFFWINNLYNNQVHYRYIKDIILPLISYEALKMNRDESKKCKLYDIVQRLQMVSNLFQQLITQSPVRRVTFSIGRALMKIKNSQGGVLKDCKIILNEVDLEDIKSNITEWAIEIVRILGEYSSRLGIYRELDSDESDEFERLVAYNTEHASQYNTLDTSGDYCTSSDTITSFSYIEDPSICENNADLINIENDSSETFQKFESNMSIQIHEAVIDPLDEINFWICFEETLKDMETQLKSDIITNTFELLETNRISVKNIYCFDEAKKSCNAIITSVENINILMAGFPLNDLKYSDTFDKLRNSIEKIIEHFKKLKFVTCYNSGMLTRFIISISIEITIVISKLITINVHEEDVFKLSYAIVGEWVNNLIALQENQRQATLGKVIQIDKINEYYNPLKHALVAIESIRVKYSILYNNAVPFINNEINGESKPVWSNLDSMYEQYANLVLAFSYEIGKRKIIGNELIETVNSLGEFIDSLQEYVLDWFRERITVSKNICDKISILKAVVCISVNINLSNMYGDILEEIIVELCAIYEELRIQYSEQETKAWEDPLLFYMDNTKYNKKLLYDMKVQGKIKVYLSKTNNIIQALEQCIGVVSSFYNSGKLQHLMLQLQQFDSNINTNEECDIEYDLEQNVIQVNDLEDIQISKVKVNYPFKHNIHNVFANVYLKEHTEDNDIVSIMDAGIEIHNVLKICAGICNLKTQYLNSRVPYGSILTVSKTNYDHMKHIISQGSATSWKQLLKTQFNDVICDCLTNYYEEEAFGLNIIEKFEDAISNLNKEIMMEKLKILLDEALDMYSSPNNESIILIDIHQVAMFYLNKWAKCVLKEWNKHFNTGNINEIIYNVKFSDTGKLNPIPTIATLRKQVYKSLYDTIKLPNDILYYINKMGNCHFESFFDFDDICIENIKIIEDTLSDLQFSVNQWQQNISEWKGHIIIEAMKNKNYVNVVNEFEIIVNQTHKLKSIQKIGPFNLHLPKQKFLAMVENCKMALVNDVYYDIMESTRELCEKFSQLANDMGMENTGKVAAKLTCGSGSFSNFANMTKHSRTNKNKTIISVDKIMSLDENVLCNCVSFISESDVFESKHIEIDEITVDVDCFINSYTDTISNYMNAMYVVINEYGSYKSLVNKLLLIEKVMMKYGFKMVNIKMIIKILEKIHSKAIDFRNSDHYHITKQRLQKLYDPLEKKVILINNQAREMGLSINLDSNYDAVYKSLCDFEIKCKILVDMYHNIFNTLSLFNEGPQSNENYDSQTMEYITSLKEEWMNSRETISIYKKMLSCDVTTTPFTEIEGIMLEIRKSILSGQVFCSKSCLQQMEKVEIFFKSELYYGLKDTSFKEKIILLCSSFEKNTLEPTRTIPCSLENLLGLYTNKNKSFMEILKSAKSNDAIRQSLSDLKDNWNKIRIDWIICHIEDQSFTRINNLEDICYFVNDSIISTQTVTSVGTGHALEDEVDLWINRLSCAKMSFQKWKIIEKQLTYLSNIFSSKEAQTQIAHGYAEYCRLASDDFRCLTSIVYLKHWVGKNVNVMLDCIVEKVKFIQKELNTFLNQQRFSFARLFFLSDEELFQIVGKCNIKNIHEYIFKVFPGVHTIDLKGENIHGIISKECEHLKFANCIETKHLSCIQIMKLLDEAIKDTLHCMLQGCVASLAEFYGFINDETEEKLFLWIDSFVSQILIVSLFLLWTRYMEAPNTDRKEFERFNSMIVVKLINGIYKSDYKIKYKLQNLVVYFIYHLNKLKSVPNCTMENYDWLKCIRYYLVDGSLKIQICNQTLNYGYEYLGGGRKLIITNLTEKCFVAMSESLNSQLIGNPQGPAGTGKTESIKALGDLCGYRVLVINCNEDFESVNISKIFSGLCQLGAWGIFDEFNRLKEGVLSEITEQMKTINHLLKTGKDFVRFLDRNVELHPNTGMFATINPNYSGRVTLPLNTRMLCRPCVMENVDIYEITKVGMTLSGFDDFSANAAKQICLFLKFSDIIFTNTYFDFGLRCVKGILKWVYEYLCFHIDLKVNNIPALVSAASIERFLVPRLASRQLEKFMCILKECCGVKTDTWCRNTLLNMYPSIQDSDSAFIKSFTHVCAERNIQLCDLLTTKVMEIYYLQKTTSGLIAFGPPGSGKSLTIEIAIHALQHLFNEKIVVVRFDPNALQKKHLYGHYHNNDWIDGLFSSILRKFSKSGNRIYIVLDGLIKSEWIEDLNSLLDDNLILTLANGNRIELTDNIKIIFETDSLENVTPATVSRCSIIQYETLAPVSECIQCFELVDPATYIQQHNLYTILLDKYCQFGTGGAIFSFINGFWGNLSQDEKHNLIEKSCTNYDCLDYDELEAELIKSYQSIEELMVTLLCNNTKCFQISCKIVSLKKTLSSMKDVIFETVYLTRGVDTSVVFDSIYKYANVQTTDEEYIISPMLNGREIKLIIIFKDIQTISSDSEVLPLLRQIAEYGYFYKLYKATWQIVFMRDIQFVLHMNPNESNIPQRIARQYPMIYIPESSDIKTVERNTEPWTLSNMTIPKDLYVTKSLIPCIDNIYNFLYTAKDSIYLLLVGETKSGKKLICSFLSKALDYEFIILEGTHLLDVLLEILKESGLGRKKHLIYVDWDMISLQAPLVLYKIKNILMNKNYSTFITEVILNDLYINNNQDESIESFRRCFYNNIQLNVAFILSSTDETFDTSLLNDGIVCKFPSLDHNYIHELLYQILDGDLVNNDAQSVYSTIINAFQFYKRYNIHHGYCISRVVNNAIIMRDMIRDGIKHEEGEINHLKLGIQKINGAKNEIINMDALLTETKKQLTIKKEQAQVQVKIMVEKQMEAEQSRMTAQAMAKKLQVECITLEERTRNINIQLENVKPLLKQAQDEVQSINRKSLDELKSMAHPPGLVKYTMETVVILLGNTDDIKITWDVARRVLKSPDFISKILNFNANDVDKKVHEIILQRMAHDQWDEIRISKASKAAGPLAKWVSSVIAASTVAISVQPLLNENKEIKTKHQENEISLQQQNVLIQQLEKELEDCKINYSSLVTETSRYEEEIESITAKLSRSKTVLSQVSKELCRWKDRVEEITAKKSLLLGRSFINSTMAALCGPLESSQRQELYDFICKGALKLYSDIDKKAIRQSWDDFLFEVNLKYHHCMILDGASFVIDDFVKENNRLVISACDSHFVTVLNSIKKCKGEIVIKDIYISSPSVKFIILKEYSNKTLLDFHIFLICTLKDIIESIKQETENDYLLYNIYKRAFVLNSKLSMHYFEAFCTRQIMKSVDLKLYMSNQDIEHQAQTAIQGIRKNEEELLQFLVTKSDILSQESLDYLEKYNEKRIEYELRLEECAQISRKYKKQVEGCQEYISLVCKVYKLISHVEQLDPFYATDPSLLFFAMERALEAKDTRTSFIHNIYKWIEQTLFIRHKLFWGASLLTILNKNDFKRIISSKDASIENVKCLVNTSLIKNAGRSTINCDVFTYYKLIVIITQGLQDPTGCIEGYAKKNGKVLCTYAVGSLGQLSIIEQGIKDAARQGYWILLKNAHILPMWFKVFESQIVDTLKETRVFVTWDSRMPISEAILKRHGKVIYEEPKGLKPLISFYYEEYKDIFDKNKGIFVQHLLFKSMLLHAIILCRQSYIPFGWSTRLDFDDNDLRLSLQATLDTSAIYTIAELGELYPDSKLFIEWYKRITSVYLSKITSQIDSCILGDLVHFTIMNTYPSGPSENIEDWIYNLPQLTTPSMVGLSDVLKGARQDPTMDQLKSFISNAGGYCTNDITSCKLEAKEVDLSHIVSNISNTVFKSILKKQRMICNDSSYFIQQCQVLADFAATNKSIQVDLSIFESPVTILDSMAFIVASFNDCNVHDLHLCGFIDNEIDCYQDYALASSQVIVTNLNLVGAQVTMGTMKTSDEAFEPVALVLRWVIARGEPVVFKYKIPVYNSREQFYYESCNVSNSSCRYCVLNISKDMIPVAANTLDRFGLAPPKFKPGFFIDYRKGEVGELRLLLRKMAMDIECLSCNDRKISGIAATMPDGTIPANIKRRREILKRLIACMTLGMDLSRLYAEVVMISHTNDPIQKKIIYLYLSTYSRDNPDLTVLTINTLLKDLDNLDPVIRSLAMRNICAMGTNLSNQYGKVAFTKKMFDPSDAVKRTAIIGGIRLYKAFAIEDPVCKDEFMHHLTMALKSNNVNVICDAMCAIAEVMNGSSTKIGLVKKSVVALINRLSKMNEWEQCAILQVLCTYNPVVDEMFNLMNLLDKRLNHASSAIFLATAKCFLHWTRHDNLLQCEVIKRIQPPMISLLVKSRHEILYILLLNTLLIIANAPSVNVDATKYKTPFSDNINVFFCLYDDPAYVKRVKLNILLALASETNALAIIHEFNEYISDSNYEIAARSIKALGVMAMEFPQHLELIISLLAAIFTSQVFHLVGAVLVTIKRLLRLYPDHCDELLEIVEGHRNIICDAGATLHYIWILGEYGAHLDHAPYTLEDFIEDNDQSDAIIAELLCASIKLFFSRAPEMYKALVKLLKRTIEDSQNLDLVNAAKFYHGILTTDVETARNIIFANAAPPTPNVDVMGKGDFYAPNDRWRELFNSIDLIENYKPCIPEQIFFPFEYHEKASSDIFTATHKVPDGSNVTVAIDSIQLEDSVKASLMPAPSDYDKHTASLVAELSYLDLVHPATILSEEFQNCWYQLQDPFVFSKRLETSANVDIDSLEMLLAKCCIITLASGKSDKATKLYQYAENSTGYALNE</sequence>
<keyword evidence="14" id="KW-0206">Cytoskeleton</keyword>
<keyword evidence="4" id="KW-0813">Transport</keyword>
<feature type="domain" description="Dynein heavy chain region D6 P-loop" evidence="18">
    <location>
        <begin position="3574"/>
        <end position="3676"/>
    </location>
</feature>
<dbReference type="Gene3D" id="3.40.50.300">
    <property type="entry name" value="P-loop containing nucleotide triphosphate hydrolases"/>
    <property type="match status" value="4"/>
</dbReference>
<dbReference type="InterPro" id="IPR026983">
    <property type="entry name" value="DHC"/>
</dbReference>
<gene>
    <name evidence="22" type="ORF">BdWA1_002011</name>
</gene>
<dbReference type="GO" id="GO:0045505">
    <property type="term" value="F:dynein intermediate chain binding"/>
    <property type="evidence" value="ECO:0007669"/>
    <property type="project" value="InterPro"/>
</dbReference>
<dbReference type="GO" id="GO:0005938">
    <property type="term" value="C:cell cortex"/>
    <property type="evidence" value="ECO:0007669"/>
    <property type="project" value="UniProtKB-ARBA"/>
</dbReference>
<evidence type="ECO:0000256" key="11">
    <source>
        <dbReference type="ARBA" id="ARBA00023054"/>
    </source>
</evidence>
<dbReference type="Gene3D" id="1.20.140.100">
    <property type="entry name" value="Dynein heavy chain, N-terminal domain 2"/>
    <property type="match status" value="1"/>
</dbReference>
<keyword evidence="7" id="KW-0677">Repeat</keyword>
<keyword evidence="8" id="KW-0547">Nucleotide-binding</keyword>
<feature type="domain" description="Dynein heavy chain linker" evidence="19">
    <location>
        <begin position="1470"/>
        <end position="1765"/>
    </location>
</feature>
<dbReference type="GO" id="GO:0008569">
    <property type="term" value="F:minus-end-directed microtubule motor activity"/>
    <property type="evidence" value="ECO:0007669"/>
    <property type="project" value="InterPro"/>
</dbReference>
<dbReference type="Gene3D" id="1.10.8.720">
    <property type="entry name" value="Region D6 of dynein motor"/>
    <property type="match status" value="1"/>
</dbReference>
<dbReference type="InterPro" id="IPR027417">
    <property type="entry name" value="P-loop_NTPase"/>
</dbReference>
<dbReference type="GO" id="GO:0030117">
    <property type="term" value="C:membrane coat"/>
    <property type="evidence" value="ECO:0007669"/>
    <property type="project" value="InterPro"/>
</dbReference>
<dbReference type="FunFam" id="3.40.50.300:FF:000996">
    <property type="entry name" value="Cytoplasmic dynein heavy chain"/>
    <property type="match status" value="1"/>
</dbReference>
<reference evidence="22" key="1">
    <citation type="journal article" date="2023" name="Nat. Microbiol.">
        <title>Babesia duncani multi-omics identifies virulence factors and drug targets.</title>
        <authorList>
            <person name="Singh P."/>
            <person name="Lonardi S."/>
            <person name="Liang Q."/>
            <person name="Vydyam P."/>
            <person name="Khabirova E."/>
            <person name="Fang T."/>
            <person name="Gihaz S."/>
            <person name="Thekkiniath J."/>
            <person name="Munshi M."/>
            <person name="Abel S."/>
            <person name="Ciampossin L."/>
            <person name="Batugedara G."/>
            <person name="Gupta M."/>
            <person name="Lu X.M."/>
            <person name="Lenz T."/>
            <person name="Chakravarty S."/>
            <person name="Cornillot E."/>
            <person name="Hu Y."/>
            <person name="Ma W."/>
            <person name="Gonzalez L.M."/>
            <person name="Sanchez S."/>
            <person name="Estrada K."/>
            <person name="Sanchez-Flores A."/>
            <person name="Montero E."/>
            <person name="Harb O.S."/>
            <person name="Le Roch K.G."/>
            <person name="Mamoun C.B."/>
        </authorList>
    </citation>
    <scope>NUCLEOTIDE SEQUENCE</scope>
    <source>
        <strain evidence="22">WA1</strain>
    </source>
</reference>
<evidence type="ECO:0000259" key="18">
    <source>
        <dbReference type="Pfam" id="PF03028"/>
    </source>
</evidence>
<evidence type="ECO:0000256" key="2">
    <source>
        <dbReference type="ARBA" id="ARBA00004308"/>
    </source>
</evidence>
<dbReference type="GO" id="GO:0005524">
    <property type="term" value="F:ATP binding"/>
    <property type="evidence" value="ECO:0007669"/>
    <property type="project" value="UniProtKB-KW"/>
</dbReference>
<evidence type="ECO:0000313" key="22">
    <source>
        <dbReference type="EMBL" id="KAK2196762.1"/>
    </source>
</evidence>
<evidence type="ECO:0000256" key="14">
    <source>
        <dbReference type="ARBA" id="ARBA00023212"/>
    </source>
</evidence>
<keyword evidence="12 16" id="KW-0472">Membrane</keyword>
<keyword evidence="22" id="KW-0378">Hydrolase</keyword>
<evidence type="ECO:0000256" key="5">
    <source>
        <dbReference type="ARBA" id="ARBA00022490"/>
    </source>
</evidence>
<keyword evidence="6" id="KW-0493">Microtubule</keyword>
<evidence type="ECO:0000256" key="9">
    <source>
        <dbReference type="ARBA" id="ARBA00022840"/>
    </source>
</evidence>
<dbReference type="GO" id="GO:0000235">
    <property type="term" value="C:astral microtubule"/>
    <property type="evidence" value="ECO:0007669"/>
    <property type="project" value="UniProtKB-ARBA"/>
</dbReference>
<dbReference type="SUPFAM" id="SSF52540">
    <property type="entry name" value="P-loop containing nucleoside triphosphate hydrolases"/>
    <property type="match status" value="2"/>
</dbReference>
<keyword evidence="9" id="KW-0067">ATP-binding</keyword>
<keyword evidence="13" id="KW-0505">Motor protein</keyword>
<feature type="domain" description="Clathrin/coatomer adaptor adaptin-like N-terminal" evidence="17">
    <location>
        <begin position="4128"/>
        <end position="4639"/>
    </location>
</feature>
<dbReference type="InterPro" id="IPR016024">
    <property type="entry name" value="ARM-type_fold"/>
</dbReference>
<feature type="domain" description="Dynein heavy chain hydrolytic ATP-binding dynein motor region" evidence="20">
    <location>
        <begin position="1897"/>
        <end position="2240"/>
    </location>
</feature>
<proteinExistence type="predicted"/>
<keyword evidence="16" id="KW-1133">Transmembrane helix</keyword>
<dbReference type="InterPro" id="IPR002553">
    <property type="entry name" value="Clathrin/coatomer_adapt-like_N"/>
</dbReference>
<evidence type="ECO:0000313" key="23">
    <source>
        <dbReference type="Proteomes" id="UP001214638"/>
    </source>
</evidence>
<evidence type="ECO:0000256" key="8">
    <source>
        <dbReference type="ARBA" id="ARBA00022741"/>
    </source>
</evidence>
<accession>A0AAD9PKY5</accession>
<dbReference type="InterPro" id="IPR024743">
    <property type="entry name" value="Dynein_HC_stalk"/>
</dbReference>
<dbReference type="GO" id="GO:0016192">
    <property type="term" value="P:vesicle-mediated transport"/>
    <property type="evidence" value="ECO:0007669"/>
    <property type="project" value="InterPro"/>
</dbReference>
<feature type="coiled-coil region" evidence="15">
    <location>
        <begin position="3103"/>
        <end position="3137"/>
    </location>
</feature>
<evidence type="ECO:0000259" key="20">
    <source>
        <dbReference type="Pfam" id="PF12774"/>
    </source>
</evidence>
<keyword evidence="16" id="KW-0812">Transmembrane</keyword>
<dbReference type="InterPro" id="IPR042228">
    <property type="entry name" value="Dynein_linker_3"/>
</dbReference>
<evidence type="ECO:0000256" key="4">
    <source>
        <dbReference type="ARBA" id="ARBA00022448"/>
    </source>
</evidence>
<dbReference type="Pfam" id="PF03028">
    <property type="entry name" value="Dynein_heavy"/>
    <property type="match status" value="1"/>
</dbReference>